<dbReference type="Gene3D" id="3.90.1710.10">
    <property type="entry name" value="Enterococcus faecalis V583 domain"/>
    <property type="match status" value="1"/>
</dbReference>
<keyword evidence="2" id="KW-1185">Reference proteome</keyword>
<proteinExistence type="predicted"/>
<evidence type="ECO:0008006" key="3">
    <source>
        <dbReference type="Google" id="ProtNLM"/>
    </source>
</evidence>
<dbReference type="Pfam" id="PF06545">
    <property type="entry name" value="AllG"/>
    <property type="match status" value="1"/>
</dbReference>
<evidence type="ECO:0000313" key="1">
    <source>
        <dbReference type="EMBL" id="BDD87945.1"/>
    </source>
</evidence>
<name>A0ABN6M7M8_9BACT</name>
<dbReference type="Gene3D" id="1.10.10.660">
    <property type="entry name" value="conserved protein of unknown function from Enterococcus faecalis V583"/>
    <property type="match status" value="1"/>
</dbReference>
<gene>
    <name evidence="1" type="ORF">DPPLL_23100</name>
</gene>
<dbReference type="Gene3D" id="3.90.1700.10">
    <property type="entry name" value="v583 domain like"/>
    <property type="match status" value="1"/>
</dbReference>
<dbReference type="InterPro" id="IPR009499">
    <property type="entry name" value="AllG-like"/>
</dbReference>
<dbReference type="Proteomes" id="UP000830055">
    <property type="component" value="Chromosome"/>
</dbReference>
<dbReference type="RefSeq" id="WP_284151346.1">
    <property type="nucleotide sequence ID" value="NZ_AP025516.1"/>
</dbReference>
<organism evidence="1 2">
    <name type="scientific">Desulfofustis limnaeus</name>
    <dbReference type="NCBI Taxonomy" id="2740163"/>
    <lineage>
        <taxon>Bacteria</taxon>
        <taxon>Pseudomonadati</taxon>
        <taxon>Thermodesulfobacteriota</taxon>
        <taxon>Desulfobulbia</taxon>
        <taxon>Desulfobulbales</taxon>
        <taxon>Desulfocapsaceae</taxon>
        <taxon>Desulfofustis</taxon>
    </lineage>
</organism>
<protein>
    <recommendedName>
        <fullName evidence="3">DUF1116 domain-containing protein</fullName>
    </recommendedName>
</protein>
<sequence>MNIETANQQCLANIQASTAVWSDIRQAGDTIPGMNDYLVLHAGPPLTWEQMCGPMRGAITGACIFEGWATGPEEVARLAESGKLTFDSSHHHHAIGPMSGIITPSMQVNVVKNDAFGIETYATLYMGIGKVLRHGAFDEEVMAKLRWMNHDLAPLLKAALRETGGIDIKSIVAQALQMGDELHNRNKASNALLVNSLVQPLIKVGSKEAVLRAIDFIDKAGHFILNTVMAGSKGMLDAGGNIDGSTVVTAIARNGYETGIRVSGLGDRWFTAPAPTIDGVYFPGFGPEDANPDLGDSAITETIGLGSFSMAGAPAVVEYIGGTAQFAQQTSLQMYEITIGEHQMYKLPPLNFRGTPLGIDIRRVVETGITPVINTGIACRRPGVGQIGAGLTAAPLACFVKALEAFAEHSRAGQGN</sequence>
<dbReference type="EMBL" id="AP025516">
    <property type="protein sequence ID" value="BDD87945.1"/>
    <property type="molecule type" value="Genomic_DNA"/>
</dbReference>
<dbReference type="InterPro" id="IPR024033">
    <property type="entry name" value="OXTCase_su_AllG_h-dom"/>
</dbReference>
<evidence type="ECO:0000313" key="2">
    <source>
        <dbReference type="Proteomes" id="UP000830055"/>
    </source>
</evidence>
<accession>A0ABN6M7M8</accession>
<reference evidence="1 2" key="1">
    <citation type="submission" date="2022-01" db="EMBL/GenBank/DDBJ databases">
        <title>Desulfofustis limnae sp. nov., a novel mesophilic sulfate-reducing bacterium isolated from marsh soil.</title>
        <authorList>
            <person name="Watanabe M."/>
            <person name="Takahashi A."/>
            <person name="Kojima H."/>
            <person name="Fukui M."/>
        </authorList>
    </citation>
    <scope>NUCLEOTIDE SEQUENCE [LARGE SCALE GENOMIC DNA]</scope>
    <source>
        <strain evidence="1 2">PPLL</strain>
    </source>
</reference>